<proteinExistence type="predicted"/>
<organism evidence="1">
    <name type="scientific">marine metagenome</name>
    <dbReference type="NCBI Taxonomy" id="408172"/>
    <lineage>
        <taxon>unclassified sequences</taxon>
        <taxon>metagenomes</taxon>
        <taxon>ecological metagenomes</taxon>
    </lineage>
</organism>
<protein>
    <submittedName>
        <fullName evidence="1">Uncharacterized protein</fullName>
    </submittedName>
</protein>
<dbReference type="PROSITE" id="PS51374">
    <property type="entry name" value="NDPK_LIKE"/>
    <property type="match status" value="1"/>
</dbReference>
<feature type="non-terminal residue" evidence="1">
    <location>
        <position position="32"/>
    </location>
</feature>
<dbReference type="EMBL" id="UINC01115906">
    <property type="protein sequence ID" value="SVC87269.1"/>
    <property type="molecule type" value="Genomic_DNA"/>
</dbReference>
<dbReference type="Gene3D" id="3.30.70.141">
    <property type="entry name" value="Nucleoside diphosphate kinase-like domain"/>
    <property type="match status" value="1"/>
</dbReference>
<dbReference type="AlphaFoldDB" id="A0A382QP31"/>
<evidence type="ECO:0000313" key="1">
    <source>
        <dbReference type="EMBL" id="SVC87269.1"/>
    </source>
</evidence>
<name>A0A382QP31_9ZZZZ</name>
<dbReference type="SUPFAM" id="SSF54919">
    <property type="entry name" value="Nucleoside diphosphate kinase, NDK"/>
    <property type="match status" value="1"/>
</dbReference>
<accession>A0A382QP31</accession>
<gene>
    <name evidence="1" type="ORF">METZ01_LOCUS340123</name>
</gene>
<dbReference type="InterPro" id="IPR036850">
    <property type="entry name" value="NDK-like_dom_sf"/>
</dbReference>
<reference evidence="1" key="1">
    <citation type="submission" date="2018-05" db="EMBL/GenBank/DDBJ databases">
        <authorList>
            <person name="Lanie J.A."/>
            <person name="Ng W.-L."/>
            <person name="Kazmierczak K.M."/>
            <person name="Andrzejewski T.M."/>
            <person name="Davidsen T.M."/>
            <person name="Wayne K.J."/>
            <person name="Tettelin H."/>
            <person name="Glass J.I."/>
            <person name="Rusch D."/>
            <person name="Podicherti R."/>
            <person name="Tsui H.-C.T."/>
            <person name="Winkler M.E."/>
        </authorList>
    </citation>
    <scope>NUCLEOTIDE SEQUENCE</scope>
</reference>
<sequence length="32" mass="3454">MGDTQTTFIMIKPDGVERDLADEIIGRFGGIG</sequence>